<feature type="region of interest" description="Disordered" evidence="1">
    <location>
        <begin position="299"/>
        <end position="328"/>
    </location>
</feature>
<keyword evidence="3" id="KW-1185">Reference proteome</keyword>
<proteinExistence type="predicted"/>
<protein>
    <recommendedName>
        <fullName evidence="4">Heterokaryon incompatibility domain-containing protein</fullName>
    </recommendedName>
</protein>
<evidence type="ECO:0000256" key="1">
    <source>
        <dbReference type="SAM" id="MobiDB-lite"/>
    </source>
</evidence>
<dbReference type="STRING" id="252740.A0A423WPN7"/>
<sequence>MGYIYSKAHEVIAVLSHAVLPSMSYMHKNKVLSEEHMFALERDEWVTRAWTYQEAVNARSLFITCEDTGDIIISGQDFMNYIGYTLAQLSILPLDRRARYPRLDALEDLIDYLTADYQERSALQVMGKMDRRSHGRPEDHFYAMIGAISSHLGSSTGAVSACEAFMRICERKGDFSFIYSSALRAPEAGRRWRPVPGDLPGLLQWDCFGDGEPGRMTDGGLCLEKVVKIGLGDVSTKADKFVRDWLTLIGQIPEGASGADVPAHVFDALGLMGFTGPGCSLATPVGFFFPVRLVSPNQTSFGTPSSPPPPPYGDTSGDSHTGRPAEKHKKSFAQRVLGLFRAASEPGPQTEVLRTKDLEILVHEASPNILEVVAHRHSGGRPAAVSTSAAWLVKRTAQAPYSRSGKGHSQSVALATEKATRKAAEEAHKRAIALATMAASAKTLEKAAAEGREE</sequence>
<evidence type="ECO:0008006" key="4">
    <source>
        <dbReference type="Google" id="ProtNLM"/>
    </source>
</evidence>
<name>A0A423WPN7_CYTCH</name>
<gene>
    <name evidence="2" type="ORF">VSDG_00130</name>
</gene>
<reference evidence="2 3" key="1">
    <citation type="submission" date="2015-09" db="EMBL/GenBank/DDBJ databases">
        <title>Host preference determinants of Valsa canker pathogens revealed by comparative genomics.</title>
        <authorList>
            <person name="Yin Z."/>
            <person name="Huang L."/>
        </authorList>
    </citation>
    <scope>NUCLEOTIDE SEQUENCE [LARGE SCALE GENOMIC DNA]</scope>
    <source>
        <strain evidence="2 3">YSFL</strain>
    </source>
</reference>
<comment type="caution">
    <text evidence="2">The sequence shown here is derived from an EMBL/GenBank/DDBJ whole genome shotgun (WGS) entry which is preliminary data.</text>
</comment>
<accession>A0A423WPN7</accession>
<evidence type="ECO:0000313" key="3">
    <source>
        <dbReference type="Proteomes" id="UP000284375"/>
    </source>
</evidence>
<dbReference type="Proteomes" id="UP000284375">
    <property type="component" value="Unassembled WGS sequence"/>
</dbReference>
<organism evidence="2 3">
    <name type="scientific">Cytospora chrysosperma</name>
    <name type="common">Cytospora canker fungus</name>
    <name type="synonym">Sphaeria chrysosperma</name>
    <dbReference type="NCBI Taxonomy" id="252740"/>
    <lineage>
        <taxon>Eukaryota</taxon>
        <taxon>Fungi</taxon>
        <taxon>Dikarya</taxon>
        <taxon>Ascomycota</taxon>
        <taxon>Pezizomycotina</taxon>
        <taxon>Sordariomycetes</taxon>
        <taxon>Sordariomycetidae</taxon>
        <taxon>Diaporthales</taxon>
        <taxon>Cytosporaceae</taxon>
        <taxon>Cytospora</taxon>
    </lineage>
</organism>
<dbReference type="OrthoDB" id="6329284at2759"/>
<evidence type="ECO:0000313" key="2">
    <source>
        <dbReference type="EMBL" id="ROW05292.1"/>
    </source>
</evidence>
<dbReference type="EMBL" id="LJZO01000001">
    <property type="protein sequence ID" value="ROW05292.1"/>
    <property type="molecule type" value="Genomic_DNA"/>
</dbReference>
<dbReference type="AlphaFoldDB" id="A0A423WPN7"/>